<feature type="domain" description="Polysaccharide pyruvyl transferase" evidence="2">
    <location>
        <begin position="176"/>
        <end position="430"/>
    </location>
</feature>
<protein>
    <submittedName>
        <fullName evidence="3">Polysaccharide pyruvyl transferase family protein WcaK</fullName>
    </submittedName>
</protein>
<sequence length="502" mass="55710">MSELSDVSRTDPSAPPRSGDSGHLAGRALAAGRWRSAPAFPDDDPHWSAALATLRKLLAAYTFERVLAPIEFLDLSGPTASSAIESYLRAPGDRDLLLLHKGQIDQWSRCALEGLPRFRCLWANPVFAIYAHRRRWILPDLRTRRHMPDPQTLRRLAIELPDRPTVLLISAGGMGNLGDDVVTQCAARIIEAAHPEVVIERRAPPVMRGDIARASCIVLGGGGLLYDSCPYNLQNYSLPLLMAAELGRPAICLGIGTQGIRTDPGRRLLGRALSECRWVSVRDPGDAEVVRDIAPAAEVSVDQDLAFRAGRVSRSRGSDQHRPTRIGASWVCSRRLLAAARMREYQRVIEDTVALAPPDASVELVVQSRDDLPMYREWQERHGCRIRGFDGESIEQVLDYYAGLDLVLTSRYHGFIFALLTERPVICTGNLRGKIDRLIRSAVPSAAPCFIPIKQFDRRALQRSLELFARDPSALTPRPSEVDACIERARALDERFARQCPL</sequence>
<proteinExistence type="predicted"/>
<keyword evidence="4" id="KW-1185">Reference proteome</keyword>
<name>A0A1H2UII8_THIRO</name>
<gene>
    <name evidence="3" type="ORF">SAMN05421783_105131</name>
</gene>
<dbReference type="GO" id="GO:0016740">
    <property type="term" value="F:transferase activity"/>
    <property type="evidence" value="ECO:0007669"/>
    <property type="project" value="UniProtKB-KW"/>
</dbReference>
<dbReference type="STRING" id="1058.SAMN05421783_105131"/>
<accession>A0A1H2UII8</accession>
<feature type="compositionally biased region" description="Polar residues" evidence="1">
    <location>
        <begin position="1"/>
        <end position="11"/>
    </location>
</feature>
<dbReference type="PANTHER" id="PTHR36836:SF1">
    <property type="entry name" value="COLANIC ACID BIOSYNTHESIS PROTEIN WCAK"/>
    <property type="match status" value="1"/>
</dbReference>
<dbReference type="Pfam" id="PF04230">
    <property type="entry name" value="PS_pyruv_trans"/>
    <property type="match status" value="1"/>
</dbReference>
<evidence type="ECO:0000256" key="1">
    <source>
        <dbReference type="SAM" id="MobiDB-lite"/>
    </source>
</evidence>
<evidence type="ECO:0000313" key="4">
    <source>
        <dbReference type="Proteomes" id="UP000198816"/>
    </source>
</evidence>
<dbReference type="InterPro" id="IPR007345">
    <property type="entry name" value="Polysacch_pyruvyl_Trfase"/>
</dbReference>
<dbReference type="RefSeq" id="WP_139191879.1">
    <property type="nucleotide sequence ID" value="NZ_FNNZ01000005.1"/>
</dbReference>
<organism evidence="3 4">
    <name type="scientific">Thiocapsa roseopersicina</name>
    <dbReference type="NCBI Taxonomy" id="1058"/>
    <lineage>
        <taxon>Bacteria</taxon>
        <taxon>Pseudomonadati</taxon>
        <taxon>Pseudomonadota</taxon>
        <taxon>Gammaproteobacteria</taxon>
        <taxon>Chromatiales</taxon>
        <taxon>Chromatiaceae</taxon>
        <taxon>Thiocapsa</taxon>
    </lineage>
</organism>
<dbReference type="EMBL" id="FNNZ01000005">
    <property type="protein sequence ID" value="SDW55996.1"/>
    <property type="molecule type" value="Genomic_DNA"/>
</dbReference>
<dbReference type="Proteomes" id="UP000198816">
    <property type="component" value="Unassembled WGS sequence"/>
</dbReference>
<dbReference type="AlphaFoldDB" id="A0A1H2UII8"/>
<evidence type="ECO:0000259" key="2">
    <source>
        <dbReference type="Pfam" id="PF04230"/>
    </source>
</evidence>
<feature type="region of interest" description="Disordered" evidence="1">
    <location>
        <begin position="1"/>
        <end position="23"/>
    </location>
</feature>
<reference evidence="4" key="1">
    <citation type="submission" date="2016-10" db="EMBL/GenBank/DDBJ databases">
        <authorList>
            <person name="Varghese N."/>
            <person name="Submissions S."/>
        </authorList>
    </citation>
    <scope>NUCLEOTIDE SEQUENCE [LARGE SCALE GENOMIC DNA]</scope>
    <source>
        <strain evidence="4">DSM 217</strain>
    </source>
</reference>
<dbReference type="OrthoDB" id="8456570at2"/>
<evidence type="ECO:0000313" key="3">
    <source>
        <dbReference type="EMBL" id="SDW55996.1"/>
    </source>
</evidence>
<keyword evidence="3" id="KW-0808">Transferase</keyword>
<dbReference type="PANTHER" id="PTHR36836">
    <property type="entry name" value="COLANIC ACID BIOSYNTHESIS PROTEIN WCAK"/>
    <property type="match status" value="1"/>
</dbReference>